<sequence>MIDEAIKECYYNIYKNFYLNAGVMSCFIKSLVFTSVVNLENVDIENKVQLDITKIKSVGNGEDLVILDIPGDRGLEYGYKYRDKYTIVPDFNMVCHDFGVVKSKPILKKLALFSNTRLKNYDKYMIILDSNRYVDIEINSVNQYNNQYEITEEDLPEVEMLNFLKIHSVLYVCDENIKEDAKEYLNYLRANNIGVNVSKLKEKRN</sequence>
<organism evidence="1 2">
    <name type="scientific">Clostridium ljungdahlii</name>
    <dbReference type="NCBI Taxonomy" id="1538"/>
    <lineage>
        <taxon>Bacteria</taxon>
        <taxon>Bacillati</taxon>
        <taxon>Bacillota</taxon>
        <taxon>Clostridia</taxon>
        <taxon>Eubacteriales</taxon>
        <taxon>Clostridiaceae</taxon>
        <taxon>Clostridium</taxon>
    </lineage>
</organism>
<comment type="caution">
    <text evidence="1">The sequence shown here is derived from an EMBL/GenBank/DDBJ whole genome shotgun (WGS) entry which is preliminary data.</text>
</comment>
<dbReference type="AlphaFoldDB" id="A0A166RLZ2"/>
<dbReference type="OrthoDB" id="1893398at2"/>
<dbReference type="PROSITE" id="PS51257">
    <property type="entry name" value="PROKAR_LIPOPROTEIN"/>
    <property type="match status" value="1"/>
</dbReference>
<evidence type="ECO:0000313" key="2">
    <source>
        <dbReference type="Proteomes" id="UP000077407"/>
    </source>
</evidence>
<reference evidence="1 2" key="1">
    <citation type="journal article" date="2015" name="Biotechnol. Bioeng.">
        <title>Genome sequence and phenotypic characterization of Caulobacter segnis.</title>
        <authorList>
            <person name="Patel S."/>
            <person name="Fletcher B."/>
            <person name="Scott D.C."/>
            <person name="Ely B."/>
        </authorList>
    </citation>
    <scope>NUCLEOTIDE SEQUENCE [LARGE SCALE GENOMIC DNA]</scope>
    <source>
        <strain evidence="1 2">ERI-2</strain>
    </source>
</reference>
<evidence type="ECO:0000313" key="1">
    <source>
        <dbReference type="EMBL" id="OAA90924.1"/>
    </source>
</evidence>
<gene>
    <name evidence="1" type="ORF">WY13_00990</name>
</gene>
<accession>A0A166RLZ2</accession>
<proteinExistence type="predicted"/>
<dbReference type="EMBL" id="LITT01000009">
    <property type="protein sequence ID" value="OAA90924.1"/>
    <property type="molecule type" value="Genomic_DNA"/>
</dbReference>
<dbReference type="Proteomes" id="UP000077407">
    <property type="component" value="Unassembled WGS sequence"/>
</dbReference>
<dbReference type="RefSeq" id="WP_063554567.1">
    <property type="nucleotide sequence ID" value="NZ_LITT01000009.1"/>
</dbReference>
<dbReference type="PATRIC" id="fig|1538.10.peg.1496"/>
<protein>
    <submittedName>
        <fullName evidence="1">Uncharacterized protein</fullName>
    </submittedName>
</protein>
<name>A0A166RLZ2_9CLOT</name>